<dbReference type="PANTHER" id="PTHR45947:SF15">
    <property type="entry name" value="TEICHURONIC ACID BIOSYNTHESIS GLYCOSYLTRANSFERASE TUAC-RELATED"/>
    <property type="match status" value="1"/>
</dbReference>
<dbReference type="Proteomes" id="UP000006765">
    <property type="component" value="Unassembled WGS sequence"/>
</dbReference>
<feature type="region of interest" description="Disordered" evidence="1">
    <location>
        <begin position="405"/>
        <end position="424"/>
    </location>
</feature>
<keyword evidence="4" id="KW-1185">Reference proteome</keyword>
<feature type="domain" description="Glycosyl transferase family 1" evidence="2">
    <location>
        <begin position="227"/>
        <end position="379"/>
    </location>
</feature>
<proteinExistence type="predicted"/>
<dbReference type="InterPro" id="IPR050194">
    <property type="entry name" value="Glycosyltransferase_grp1"/>
</dbReference>
<dbReference type="EMBL" id="AMGO01000067">
    <property type="protein sequence ID" value="EKE43254.1"/>
    <property type="molecule type" value="Genomic_DNA"/>
</dbReference>
<sequence length="424" mass="45745">MTRIPGPVAYLTGEYPRATDTFIQREVAGLRALGIEVLTHSVRPTAAHHHVGPEQRAEHAATFRIQPAAKRPLHLLRAHGAMMGRRWLSALRLAWRTRPPGMKAALWQAFYFLEAGVLAQRLRDRGAVHLHNHFGNSSCSVAMLAAEMAGLPFSYTMHGPMEFFAPEHWRIDEKIARAAFVACISHYARAQGMVFADPVHWDRMRIVHCGVAPGLYDAPRGAPGQRLLFVGRLAAIKGVALLLDAVARLHADRPGLHLTLVGDGAERAGLERRARDLGIADAVTFTGYLGQDAVAGRLAQTDIFVLPSFAEGVPVVLMEAMAAGLPVIGPQVAGVPELVEEGVSGYLVPPGDTDTLTDRIARLLDDPALRARMGQAGRARVARDFDADREAAWLARLVEGSLQGGLPQGLRPAQGGGETPTASH</sequence>
<dbReference type="PATRIC" id="fig|1231392.3.peg.2605"/>
<dbReference type="Pfam" id="PF00534">
    <property type="entry name" value="Glycos_transf_1"/>
    <property type="match status" value="1"/>
</dbReference>
<accession>K2HJT0</accession>
<protein>
    <submittedName>
        <fullName evidence="3">Glycosyl transferase, putative</fullName>
    </submittedName>
</protein>
<keyword evidence="3" id="KW-0808">Transferase</keyword>
<evidence type="ECO:0000313" key="4">
    <source>
        <dbReference type="Proteomes" id="UP000006765"/>
    </source>
</evidence>
<dbReference type="InterPro" id="IPR001296">
    <property type="entry name" value="Glyco_trans_1"/>
</dbReference>
<dbReference type="eggNOG" id="COG0438">
    <property type="taxonomic scope" value="Bacteria"/>
</dbReference>
<dbReference type="GO" id="GO:0016757">
    <property type="term" value="F:glycosyltransferase activity"/>
    <property type="evidence" value="ECO:0007669"/>
    <property type="project" value="InterPro"/>
</dbReference>
<dbReference type="PANTHER" id="PTHR45947">
    <property type="entry name" value="SULFOQUINOVOSYL TRANSFERASE SQD2"/>
    <property type="match status" value="1"/>
</dbReference>
<dbReference type="CDD" id="cd03801">
    <property type="entry name" value="GT4_PimA-like"/>
    <property type="match status" value="1"/>
</dbReference>
<name>K2HJT0_9RHOB</name>
<evidence type="ECO:0000256" key="1">
    <source>
        <dbReference type="SAM" id="MobiDB-lite"/>
    </source>
</evidence>
<comment type="caution">
    <text evidence="3">The sequence shown here is derived from an EMBL/GenBank/DDBJ whole genome shotgun (WGS) entry which is preliminary data.</text>
</comment>
<dbReference type="SUPFAM" id="SSF53756">
    <property type="entry name" value="UDP-Glycosyltransferase/glycogen phosphorylase"/>
    <property type="match status" value="1"/>
</dbReference>
<dbReference type="Gene3D" id="3.40.50.2000">
    <property type="entry name" value="Glycogen Phosphorylase B"/>
    <property type="match status" value="2"/>
</dbReference>
<reference evidence="3 4" key="1">
    <citation type="journal article" date="2012" name="J. Bacteriol.">
        <title>Draft Genome Sequence of Oceaniovalibus guishaninsula JLT2003T.</title>
        <authorList>
            <person name="Tang K."/>
            <person name="Liu K."/>
            <person name="Jiao N."/>
        </authorList>
    </citation>
    <scope>NUCLEOTIDE SEQUENCE [LARGE SCALE GENOMIC DNA]</scope>
    <source>
        <strain evidence="3 4">JLT2003</strain>
    </source>
</reference>
<dbReference type="OrthoDB" id="9790710at2"/>
<dbReference type="AlphaFoldDB" id="K2HJT0"/>
<dbReference type="RefSeq" id="WP_007427743.1">
    <property type="nucleotide sequence ID" value="NZ_AMGO01000067.1"/>
</dbReference>
<dbReference type="STRING" id="1231392.OCGS_2591"/>
<organism evidence="3 4">
    <name type="scientific">Oceaniovalibus guishaninsula JLT2003</name>
    <dbReference type="NCBI Taxonomy" id="1231392"/>
    <lineage>
        <taxon>Bacteria</taxon>
        <taxon>Pseudomonadati</taxon>
        <taxon>Pseudomonadota</taxon>
        <taxon>Alphaproteobacteria</taxon>
        <taxon>Rhodobacterales</taxon>
        <taxon>Roseobacteraceae</taxon>
        <taxon>Oceaniovalibus</taxon>
    </lineage>
</organism>
<evidence type="ECO:0000259" key="2">
    <source>
        <dbReference type="Pfam" id="PF00534"/>
    </source>
</evidence>
<evidence type="ECO:0000313" key="3">
    <source>
        <dbReference type="EMBL" id="EKE43254.1"/>
    </source>
</evidence>
<gene>
    <name evidence="3" type="ORF">OCGS_2591</name>
</gene>